<dbReference type="Pfam" id="PF06013">
    <property type="entry name" value="WXG100"/>
    <property type="match status" value="1"/>
</dbReference>
<dbReference type="Gene3D" id="1.10.287.1060">
    <property type="entry name" value="ESAT-6-like"/>
    <property type="match status" value="1"/>
</dbReference>
<protein>
    <recommendedName>
        <fullName evidence="1">ESAT-6-like protein</fullName>
    </recommendedName>
</protein>
<dbReference type="InterPro" id="IPR010310">
    <property type="entry name" value="T7SS_ESAT-6-like"/>
</dbReference>
<dbReference type="Proteomes" id="UP000800981">
    <property type="component" value="Unassembled WGS sequence"/>
</dbReference>
<comment type="similarity">
    <text evidence="1">Belongs to the WXG100 family.</text>
</comment>
<dbReference type="SUPFAM" id="SSF140453">
    <property type="entry name" value="EsxAB dimer-like"/>
    <property type="match status" value="1"/>
</dbReference>
<dbReference type="NCBIfam" id="TIGR03930">
    <property type="entry name" value="WXG100_ESAT6"/>
    <property type="match status" value="1"/>
</dbReference>
<keyword evidence="3" id="KW-1185">Reference proteome</keyword>
<comment type="caution">
    <text evidence="2">The sequence shown here is derived from an EMBL/GenBank/DDBJ whole genome shotgun (WGS) entry which is preliminary data.</text>
</comment>
<dbReference type="InterPro" id="IPR036689">
    <property type="entry name" value="ESAT-6-like_sf"/>
</dbReference>
<evidence type="ECO:0000313" key="2">
    <source>
        <dbReference type="EMBL" id="NHC14815.1"/>
    </source>
</evidence>
<gene>
    <name evidence="2" type="ORF">G9H71_13585</name>
</gene>
<evidence type="ECO:0000313" key="3">
    <source>
        <dbReference type="Proteomes" id="UP000800981"/>
    </source>
</evidence>
<reference evidence="2 3" key="1">
    <citation type="submission" date="2020-03" db="EMBL/GenBank/DDBJ databases">
        <title>Two novel Motilibacter sp.</title>
        <authorList>
            <person name="Liu S."/>
        </authorList>
    </citation>
    <scope>NUCLEOTIDE SEQUENCE [LARGE SCALE GENOMIC DNA]</scope>
    <source>
        <strain evidence="2 3">E257</strain>
    </source>
</reference>
<evidence type="ECO:0000256" key="1">
    <source>
        <dbReference type="RuleBase" id="RU362001"/>
    </source>
</evidence>
<name>A0ABX0GW72_9ACTN</name>
<accession>A0ABX0GW72</accession>
<proteinExistence type="inferred from homology"/>
<dbReference type="EMBL" id="JAANNP010000011">
    <property type="protein sequence ID" value="NHC14815.1"/>
    <property type="molecule type" value="Genomic_DNA"/>
</dbReference>
<dbReference type="RefSeq" id="WP_166282717.1">
    <property type="nucleotide sequence ID" value="NZ_JAANNP010000011.1"/>
</dbReference>
<sequence>MTTGQLKVTFGALDTAAADISAKASSIQSRLDQLDGELAPLRADWTGSASESYQRAKAEWTAAITDMQALLAQVGTAVRQSNSDYQSAESQNQARW</sequence>
<organism evidence="2 3">
    <name type="scientific">Motilibacter deserti</name>
    <dbReference type="NCBI Taxonomy" id="2714956"/>
    <lineage>
        <taxon>Bacteria</taxon>
        <taxon>Bacillati</taxon>
        <taxon>Actinomycetota</taxon>
        <taxon>Actinomycetes</taxon>
        <taxon>Motilibacterales</taxon>
        <taxon>Motilibacteraceae</taxon>
        <taxon>Motilibacter</taxon>
    </lineage>
</organism>